<dbReference type="PANTHER" id="PTHR21248:SF22">
    <property type="entry name" value="PHOSPHOLIPASE D"/>
    <property type="match status" value="1"/>
</dbReference>
<keyword evidence="5 13" id="KW-0812">Transmembrane</keyword>
<comment type="subcellular location">
    <subcellularLocation>
        <location evidence="1">Cell membrane</location>
        <topology evidence="1">Multi-pass membrane protein</topology>
    </subcellularLocation>
</comment>
<dbReference type="GeneID" id="57970769"/>
<dbReference type="CDD" id="cd09154">
    <property type="entry name" value="PLDc_SMU_988_like_1"/>
    <property type="match status" value="1"/>
</dbReference>
<dbReference type="AlphaFoldDB" id="A0AAW6AU76"/>
<evidence type="ECO:0000256" key="9">
    <source>
        <dbReference type="ARBA" id="ARBA00023136"/>
    </source>
</evidence>
<evidence type="ECO:0000256" key="12">
    <source>
        <dbReference type="NCBIfam" id="TIGR04265"/>
    </source>
</evidence>
<feature type="domain" description="PLD phosphodiesterase" evidence="14">
    <location>
        <begin position="247"/>
        <end position="274"/>
    </location>
</feature>
<evidence type="ECO:0000313" key="15">
    <source>
        <dbReference type="EMBL" id="MCK0086114.1"/>
    </source>
</evidence>
<evidence type="ECO:0000256" key="10">
    <source>
        <dbReference type="ARBA" id="ARBA00023209"/>
    </source>
</evidence>
<dbReference type="CDD" id="cd09160">
    <property type="entry name" value="PLDc_SMU_988_like_2"/>
    <property type="match status" value="1"/>
</dbReference>
<keyword evidence="3" id="KW-0444">Lipid biosynthesis</keyword>
<comment type="caution">
    <text evidence="15">The sequence shown here is derived from an EMBL/GenBank/DDBJ whole genome shotgun (WGS) entry which is preliminary data.</text>
</comment>
<evidence type="ECO:0000256" key="4">
    <source>
        <dbReference type="ARBA" id="ARBA00022679"/>
    </source>
</evidence>
<dbReference type="GO" id="GO:0008808">
    <property type="term" value="F:cardiolipin synthase activity"/>
    <property type="evidence" value="ECO:0007669"/>
    <property type="project" value="UniProtKB-UniRule"/>
</dbReference>
<evidence type="ECO:0000256" key="1">
    <source>
        <dbReference type="ARBA" id="ARBA00004651"/>
    </source>
</evidence>
<reference evidence="16" key="2">
    <citation type="submission" date="2023-01" db="EMBL/GenBank/DDBJ databases">
        <title>Human gut microbiome strain richness.</title>
        <authorList>
            <person name="Chen-Liaw A."/>
        </authorList>
    </citation>
    <scope>NUCLEOTIDE SEQUENCE</scope>
    <source>
        <strain evidence="16">B1_m1001713B170214d0_201011</strain>
    </source>
</reference>
<dbReference type="Proteomes" id="UP001203136">
    <property type="component" value="Unassembled WGS sequence"/>
</dbReference>
<dbReference type="GO" id="GO:0032049">
    <property type="term" value="P:cardiolipin biosynthetic process"/>
    <property type="evidence" value="ECO:0007669"/>
    <property type="project" value="UniProtKB-UniRule"/>
</dbReference>
<dbReference type="InterPro" id="IPR001736">
    <property type="entry name" value="PLipase_D/transphosphatidylase"/>
</dbReference>
<dbReference type="NCBIfam" id="TIGR04265">
    <property type="entry name" value="bac_cardiolipin"/>
    <property type="match status" value="1"/>
</dbReference>
<dbReference type="EC" id="2.7.8.-" evidence="12"/>
<dbReference type="Pfam" id="PF13396">
    <property type="entry name" value="PLDc_N"/>
    <property type="match status" value="1"/>
</dbReference>
<gene>
    <name evidence="15" type="primary">cls</name>
    <name evidence="15" type="ORF">K5I21_09575</name>
    <name evidence="16" type="ORF">PM006_07690</name>
</gene>
<dbReference type="InterPro" id="IPR027379">
    <property type="entry name" value="CLS_N"/>
</dbReference>
<evidence type="ECO:0000256" key="2">
    <source>
        <dbReference type="ARBA" id="ARBA00022475"/>
    </source>
</evidence>
<keyword evidence="6" id="KW-0677">Repeat</keyword>
<dbReference type="GO" id="GO:0005886">
    <property type="term" value="C:plasma membrane"/>
    <property type="evidence" value="ECO:0007669"/>
    <property type="project" value="UniProtKB-SubCell"/>
</dbReference>
<keyword evidence="10" id="KW-0594">Phospholipid biosynthesis</keyword>
<dbReference type="EMBL" id="JAINVB010000001">
    <property type="protein sequence ID" value="MCK0086114.1"/>
    <property type="molecule type" value="Genomic_DNA"/>
</dbReference>
<dbReference type="RefSeq" id="WP_003499683.1">
    <property type="nucleotide sequence ID" value="NZ_BAABZD010000004.1"/>
</dbReference>
<evidence type="ECO:0000256" key="3">
    <source>
        <dbReference type="ARBA" id="ARBA00022516"/>
    </source>
</evidence>
<dbReference type="SUPFAM" id="SSF56024">
    <property type="entry name" value="Phospholipase D/nuclease"/>
    <property type="match status" value="2"/>
</dbReference>
<evidence type="ECO:0000313" key="17">
    <source>
        <dbReference type="Proteomes" id="UP001203136"/>
    </source>
</evidence>
<keyword evidence="7 13" id="KW-1133">Transmembrane helix</keyword>
<feature type="transmembrane region" description="Helical" evidence="13">
    <location>
        <begin position="12"/>
        <end position="33"/>
    </location>
</feature>
<keyword evidence="8" id="KW-0443">Lipid metabolism</keyword>
<keyword evidence="4" id="KW-0808">Transferase</keyword>
<dbReference type="SMART" id="SM00155">
    <property type="entry name" value="PLDc"/>
    <property type="match status" value="2"/>
</dbReference>
<dbReference type="PANTHER" id="PTHR21248">
    <property type="entry name" value="CARDIOLIPIN SYNTHASE"/>
    <property type="match status" value="1"/>
</dbReference>
<protein>
    <recommendedName>
        <fullName evidence="12">Cardiolipin synthase</fullName>
        <ecNumber evidence="12">2.7.8.-</ecNumber>
    </recommendedName>
</protein>
<evidence type="ECO:0000256" key="6">
    <source>
        <dbReference type="ARBA" id="ARBA00022737"/>
    </source>
</evidence>
<keyword evidence="2" id="KW-1003">Cell membrane</keyword>
<evidence type="ECO:0000259" key="14">
    <source>
        <dbReference type="PROSITE" id="PS50035"/>
    </source>
</evidence>
<feature type="transmembrane region" description="Helical" evidence="13">
    <location>
        <begin position="71"/>
        <end position="89"/>
    </location>
</feature>
<organism evidence="15 17">
    <name type="scientific">Clostridium symbiosum</name>
    <name type="common">Bacteroides symbiosus</name>
    <dbReference type="NCBI Taxonomy" id="1512"/>
    <lineage>
        <taxon>Bacteria</taxon>
        <taxon>Bacillati</taxon>
        <taxon>Bacillota</taxon>
        <taxon>Clostridia</taxon>
        <taxon>Lachnospirales</taxon>
        <taxon>Lachnospiraceae</taxon>
        <taxon>Otoolea</taxon>
    </lineage>
</organism>
<name>A0AAW6AU76_CLOSY</name>
<dbReference type="InterPro" id="IPR022924">
    <property type="entry name" value="Cardiolipin_synthase"/>
</dbReference>
<proteinExistence type="predicted"/>
<dbReference type="Proteomes" id="UP001300871">
    <property type="component" value="Unassembled WGS sequence"/>
</dbReference>
<evidence type="ECO:0000256" key="8">
    <source>
        <dbReference type="ARBA" id="ARBA00023098"/>
    </source>
</evidence>
<dbReference type="EMBL" id="JAQLGM010000014">
    <property type="protein sequence ID" value="MDB2000080.1"/>
    <property type="molecule type" value="Genomic_DNA"/>
</dbReference>
<keyword evidence="11" id="KW-1208">Phospholipid metabolism</keyword>
<accession>A0AAW6AU76</accession>
<dbReference type="PROSITE" id="PS50035">
    <property type="entry name" value="PLD"/>
    <property type="match status" value="2"/>
</dbReference>
<evidence type="ECO:0000256" key="13">
    <source>
        <dbReference type="SAM" id="Phobius"/>
    </source>
</evidence>
<evidence type="ECO:0000256" key="11">
    <source>
        <dbReference type="ARBA" id="ARBA00023264"/>
    </source>
</evidence>
<evidence type="ECO:0000256" key="7">
    <source>
        <dbReference type="ARBA" id="ARBA00022989"/>
    </source>
</evidence>
<feature type="transmembrane region" description="Helical" evidence="13">
    <location>
        <begin position="39"/>
        <end position="59"/>
    </location>
</feature>
<feature type="domain" description="PLD phosphodiesterase" evidence="14">
    <location>
        <begin position="429"/>
        <end position="456"/>
    </location>
</feature>
<keyword evidence="9 13" id="KW-0472">Membrane</keyword>
<dbReference type="Pfam" id="PF13091">
    <property type="entry name" value="PLDc_2"/>
    <property type="match status" value="2"/>
</dbReference>
<dbReference type="InterPro" id="IPR025202">
    <property type="entry name" value="PLD-like_dom"/>
</dbReference>
<reference evidence="15" key="1">
    <citation type="journal article" date="2022" name="Cell Host Microbe">
        <title>Colonization of the live biotherapeutic product VE303 and modulation of the microbiota and metabolites in healthy volunteers.</title>
        <authorList>
            <person name="Dsouza M."/>
            <person name="Menon R."/>
            <person name="Crossette E."/>
            <person name="Bhattarai S.K."/>
            <person name="Schneider J."/>
            <person name="Kim Y.G."/>
            <person name="Reddy S."/>
            <person name="Caballero S."/>
            <person name="Felix C."/>
            <person name="Cornacchione L."/>
            <person name="Hendrickson J."/>
            <person name="Watson A.R."/>
            <person name="Minot S.S."/>
            <person name="Greenfield N."/>
            <person name="Schopf L."/>
            <person name="Szabady R."/>
            <person name="Patarroyo J."/>
            <person name="Smith W."/>
            <person name="Harrison P."/>
            <person name="Kuijper E.J."/>
            <person name="Kelly C.P."/>
            <person name="Olle B."/>
            <person name="Bobilev D."/>
            <person name="Silber J.L."/>
            <person name="Bucci V."/>
            <person name="Roberts B."/>
            <person name="Faith J."/>
            <person name="Norman J.M."/>
        </authorList>
    </citation>
    <scope>NUCLEOTIDE SEQUENCE</scope>
    <source>
        <strain evidence="15">VE303-04</strain>
    </source>
</reference>
<evidence type="ECO:0000256" key="5">
    <source>
        <dbReference type="ARBA" id="ARBA00022692"/>
    </source>
</evidence>
<sequence length="516" mass="59602">MKKLRGLLRIIFGRTTFVVLFLLVQMGVLLAGFNWLREYMIYVYGGSSLLSAVVLIYIISNDENSSIKLSWVVPILVIPVFGTLFYLFLKLQPGVKLINRRIQSLEKGIAPYLVQNEEVLREYNNISSSEGNLARYMNRYGGFPVYQNTNVEYFPLGDDMFPKMLEELRQAKHFIFMEYFIVERGIMWNAILEVLEQKAKEGLEVRFMYDGMCSLALLPYSYPKTLQAKGIKCKMFSPVKPALSSYQNNRDHRKICVIDGHTAFTGGVNLADEYINKRERFGHWKDTAVMLKGDAVNSFTMMFLQLWGVTELEKEDYSRFLLPADYRYPEGMDYSGFVMPYADSPLDGENVGEQVYLDILGHAKRYVHIMTPYLILDDVTLTALKYSAKRGVETIIIMPHIPDKLYAYLLARSYYAELLRAGVQIYEYTPGFVHAKMFISDDEKAVVGTINLDYRSLYLHFECAAYLYKNNTVYTVEEDFQETLGKCRLITLDDCRRYSPVKRFAGKALRLFAPLM</sequence>
<evidence type="ECO:0000313" key="16">
    <source>
        <dbReference type="EMBL" id="MDB2000080.1"/>
    </source>
</evidence>
<dbReference type="Gene3D" id="3.30.870.10">
    <property type="entry name" value="Endonuclease Chain A"/>
    <property type="match status" value="2"/>
</dbReference>